<dbReference type="FunFam" id="2.60.120.1440:FF:000001">
    <property type="entry name" value="Putative anti-sigma factor"/>
    <property type="match status" value="1"/>
</dbReference>
<dbReference type="PANTHER" id="PTHR30273">
    <property type="entry name" value="PERIPLASMIC SIGNAL SENSOR AND SIGMA FACTOR ACTIVATOR FECR-RELATED"/>
    <property type="match status" value="1"/>
</dbReference>
<organism evidence="4 5">
    <name type="scientific">Sunxiuqinia elliptica</name>
    <dbReference type="NCBI Taxonomy" id="655355"/>
    <lineage>
        <taxon>Bacteria</taxon>
        <taxon>Pseudomonadati</taxon>
        <taxon>Bacteroidota</taxon>
        <taxon>Bacteroidia</taxon>
        <taxon>Marinilabiliales</taxon>
        <taxon>Prolixibacteraceae</taxon>
        <taxon>Sunxiuqinia</taxon>
    </lineage>
</organism>
<dbReference type="InterPro" id="IPR012373">
    <property type="entry name" value="Ferrdict_sens_TM"/>
</dbReference>
<evidence type="ECO:0000259" key="3">
    <source>
        <dbReference type="Pfam" id="PF16344"/>
    </source>
</evidence>
<evidence type="ECO:0000256" key="1">
    <source>
        <dbReference type="SAM" id="Phobius"/>
    </source>
</evidence>
<dbReference type="EMBL" id="FONW01000002">
    <property type="protein sequence ID" value="SFF10200.1"/>
    <property type="molecule type" value="Genomic_DNA"/>
</dbReference>
<dbReference type="STRING" id="655355.SAMN05216283_102670"/>
<dbReference type="Proteomes" id="UP000198964">
    <property type="component" value="Unassembled WGS sequence"/>
</dbReference>
<evidence type="ECO:0000313" key="4">
    <source>
        <dbReference type="EMBL" id="SFF10200.1"/>
    </source>
</evidence>
<gene>
    <name evidence="4" type="ORF">SAMN05216283_102670</name>
</gene>
<dbReference type="InterPro" id="IPR006860">
    <property type="entry name" value="FecR"/>
</dbReference>
<dbReference type="InterPro" id="IPR032508">
    <property type="entry name" value="FecR_C"/>
</dbReference>
<keyword evidence="1" id="KW-0812">Transmembrane</keyword>
<proteinExistence type="predicted"/>
<dbReference type="PANTHER" id="PTHR30273:SF2">
    <property type="entry name" value="PROTEIN FECR"/>
    <property type="match status" value="1"/>
</dbReference>
<feature type="domain" description="FecR protein" evidence="2">
    <location>
        <begin position="105"/>
        <end position="200"/>
    </location>
</feature>
<dbReference type="Gene3D" id="2.60.120.1440">
    <property type="match status" value="1"/>
</dbReference>
<dbReference type="Pfam" id="PF16344">
    <property type="entry name" value="FecR_C"/>
    <property type="match status" value="1"/>
</dbReference>
<name>A0A1I2FZR4_9BACT</name>
<sequence length="314" mass="36020">MEKLLLKYIDGECTEEEKVKVAAWLDADSKHMKEYLALRKLNDISIWQTDSSIPVYEKKKGRGIKLNKATMFELLKIAAIFVIAFIAVRFFAPGNGLKDELVMQTLHVPAGQRAELTLQDGTKVWLNAKTTLTFPTQFSDEVREVKLDGEGFFEVARNERKPFIVNAQKYDVKVLGTKFNLIAYSQDGGFETALLEGAVEVLEHSKTKGIVLEPNEQALLEDGQLIVSSIVNRDRFLWREGIISFDNATFPELVHKLELYFDRGIEIRNPKMLNYKYSGKFRMKDGVEHIIRVLQLNHAFNYQIDEEQNKIVID</sequence>
<keyword evidence="1" id="KW-1133">Transmembrane helix</keyword>
<evidence type="ECO:0000313" key="5">
    <source>
        <dbReference type="Proteomes" id="UP000198964"/>
    </source>
</evidence>
<dbReference type="PIRSF" id="PIRSF018266">
    <property type="entry name" value="FecR"/>
    <property type="match status" value="1"/>
</dbReference>
<keyword evidence="5" id="KW-1185">Reference proteome</keyword>
<dbReference type="AlphaFoldDB" id="A0A1I2FZR4"/>
<accession>A0A1I2FZR4</accession>
<feature type="transmembrane region" description="Helical" evidence="1">
    <location>
        <begin position="74"/>
        <end position="92"/>
    </location>
</feature>
<feature type="domain" description="Protein FecR C-terminal" evidence="3">
    <location>
        <begin position="243"/>
        <end position="308"/>
    </location>
</feature>
<keyword evidence="1" id="KW-0472">Membrane</keyword>
<dbReference type="Gene3D" id="3.55.50.30">
    <property type="match status" value="1"/>
</dbReference>
<dbReference type="Pfam" id="PF04773">
    <property type="entry name" value="FecR"/>
    <property type="match status" value="1"/>
</dbReference>
<dbReference type="RefSeq" id="WP_093919306.1">
    <property type="nucleotide sequence ID" value="NZ_FONW01000002.1"/>
</dbReference>
<dbReference type="GO" id="GO:0016989">
    <property type="term" value="F:sigma factor antagonist activity"/>
    <property type="evidence" value="ECO:0007669"/>
    <property type="project" value="TreeGrafter"/>
</dbReference>
<protein>
    <submittedName>
        <fullName evidence="4">FecR family protein</fullName>
    </submittedName>
</protein>
<reference evidence="4 5" key="1">
    <citation type="submission" date="2016-10" db="EMBL/GenBank/DDBJ databases">
        <authorList>
            <person name="de Groot N.N."/>
        </authorList>
    </citation>
    <scope>NUCLEOTIDE SEQUENCE [LARGE SCALE GENOMIC DNA]</scope>
    <source>
        <strain evidence="4 5">CGMCC 1.9156</strain>
    </source>
</reference>
<evidence type="ECO:0000259" key="2">
    <source>
        <dbReference type="Pfam" id="PF04773"/>
    </source>
</evidence>